<evidence type="ECO:0000313" key="8">
    <source>
        <dbReference type="Ensembl" id="ENSECAP00000071649.1"/>
    </source>
</evidence>
<feature type="domain" description="NACHT" evidence="7">
    <location>
        <begin position="149"/>
        <end position="281"/>
    </location>
</feature>
<dbReference type="GO" id="GO:0140374">
    <property type="term" value="P:antiviral innate immune response"/>
    <property type="evidence" value="ECO:0007669"/>
    <property type="project" value="Ensembl"/>
</dbReference>
<dbReference type="Gene3D" id="3.40.50.300">
    <property type="entry name" value="P-loop containing nucleotide triphosphate hydrolases"/>
    <property type="match status" value="1"/>
</dbReference>
<dbReference type="AlphaFoldDB" id="A0A9L0SBW1"/>
<dbReference type="GO" id="GO:0005737">
    <property type="term" value="C:cytoplasm"/>
    <property type="evidence" value="ECO:0007669"/>
    <property type="project" value="Ensembl"/>
</dbReference>
<dbReference type="CDD" id="cd08320">
    <property type="entry name" value="Pyrin_NALPs"/>
    <property type="match status" value="1"/>
</dbReference>
<dbReference type="InterPro" id="IPR050637">
    <property type="entry name" value="NLRP_innate_immun_reg"/>
</dbReference>
<keyword evidence="4" id="KW-0547">Nucleotide-binding</keyword>
<dbReference type="PANTHER" id="PTHR45690:SF6">
    <property type="entry name" value="NACHT, LRR AND PYD DOMAINS-CONTAINING PROTEIN 4"/>
    <property type="match status" value="1"/>
</dbReference>
<organism evidence="8 9">
    <name type="scientific">Equus caballus</name>
    <name type="common">Horse</name>
    <dbReference type="NCBI Taxonomy" id="9796"/>
    <lineage>
        <taxon>Eukaryota</taxon>
        <taxon>Metazoa</taxon>
        <taxon>Chordata</taxon>
        <taxon>Craniata</taxon>
        <taxon>Vertebrata</taxon>
        <taxon>Euteleostomi</taxon>
        <taxon>Mammalia</taxon>
        <taxon>Eutheria</taxon>
        <taxon>Laurasiatheria</taxon>
        <taxon>Perissodactyla</taxon>
        <taxon>Equidae</taxon>
        <taxon>Equus</taxon>
    </lineage>
</organism>
<evidence type="ECO:0000256" key="5">
    <source>
        <dbReference type="ARBA" id="ARBA00022840"/>
    </source>
</evidence>
<name>A0A9L0SBW1_HORSE</name>
<dbReference type="InterPro" id="IPR011029">
    <property type="entry name" value="DEATH-like_dom_sf"/>
</dbReference>
<reference evidence="8 9" key="1">
    <citation type="journal article" date="2009" name="Science">
        <title>Genome sequence, comparative analysis, and population genetics of the domestic horse.</title>
        <authorList>
            <consortium name="Broad Institute Genome Sequencing Platform"/>
            <consortium name="Broad Institute Whole Genome Assembly Team"/>
            <person name="Wade C.M."/>
            <person name="Giulotto E."/>
            <person name="Sigurdsson S."/>
            <person name="Zoli M."/>
            <person name="Gnerre S."/>
            <person name="Imsland F."/>
            <person name="Lear T.L."/>
            <person name="Adelson D.L."/>
            <person name="Bailey E."/>
            <person name="Bellone R.R."/>
            <person name="Bloecker H."/>
            <person name="Distl O."/>
            <person name="Edgar R.C."/>
            <person name="Garber M."/>
            <person name="Leeb T."/>
            <person name="Mauceli E."/>
            <person name="MacLeod J.N."/>
            <person name="Penedo M.C.T."/>
            <person name="Raison J.M."/>
            <person name="Sharpe T."/>
            <person name="Vogel J."/>
            <person name="Andersson L."/>
            <person name="Antczak D.F."/>
            <person name="Biagi T."/>
            <person name="Binns M.M."/>
            <person name="Chowdhary B.P."/>
            <person name="Coleman S.J."/>
            <person name="Della Valle G."/>
            <person name="Fryc S."/>
            <person name="Guerin G."/>
            <person name="Hasegawa T."/>
            <person name="Hill E.W."/>
            <person name="Jurka J."/>
            <person name="Kiialainen A."/>
            <person name="Lindgren G."/>
            <person name="Liu J."/>
            <person name="Magnani E."/>
            <person name="Mickelson J.R."/>
            <person name="Murray J."/>
            <person name="Nergadze S.G."/>
            <person name="Onofrio R."/>
            <person name="Pedroni S."/>
            <person name="Piras M.F."/>
            <person name="Raudsepp T."/>
            <person name="Rocchi M."/>
            <person name="Roeed K.H."/>
            <person name="Ryder O.A."/>
            <person name="Searle S."/>
            <person name="Skow L."/>
            <person name="Swinburne J.E."/>
            <person name="Syvaenen A.C."/>
            <person name="Tozaki T."/>
            <person name="Valberg S.J."/>
            <person name="Vaudin M."/>
            <person name="White J.R."/>
            <person name="Zody M.C."/>
            <person name="Lander E.S."/>
            <person name="Lindblad-Toh K."/>
        </authorList>
    </citation>
    <scope>NUCLEOTIDE SEQUENCE [LARGE SCALE GENOMIC DNA]</scope>
    <source>
        <strain evidence="8 9">Thoroughbred</strain>
    </source>
</reference>
<dbReference type="Pfam" id="PF17776">
    <property type="entry name" value="NLRC4_HD2"/>
    <property type="match status" value="1"/>
</dbReference>
<accession>A0A9L0SBW1</accession>
<dbReference type="Gene3D" id="3.80.10.10">
    <property type="entry name" value="Ribonuclease Inhibitor"/>
    <property type="match status" value="2"/>
</dbReference>
<reference evidence="8" key="2">
    <citation type="submission" date="2025-08" db="UniProtKB">
        <authorList>
            <consortium name="Ensembl"/>
        </authorList>
    </citation>
    <scope>IDENTIFICATION</scope>
    <source>
        <strain evidence="8">Thoroughbred</strain>
    </source>
</reference>
<dbReference type="PROSITE" id="PS50824">
    <property type="entry name" value="DAPIN"/>
    <property type="match status" value="1"/>
</dbReference>
<dbReference type="GO" id="GO:0060090">
    <property type="term" value="F:molecular adaptor activity"/>
    <property type="evidence" value="ECO:0007669"/>
    <property type="project" value="Ensembl"/>
</dbReference>
<dbReference type="Pfam" id="PF05729">
    <property type="entry name" value="NACHT"/>
    <property type="match status" value="1"/>
</dbReference>
<dbReference type="FunFam" id="1.10.533.10:FF:000056">
    <property type="entry name" value="NACHT, LRR and PYD domains-containing protein 14"/>
    <property type="match status" value="1"/>
</dbReference>
<keyword evidence="5" id="KW-0067">ATP-binding</keyword>
<protein>
    <submittedName>
        <fullName evidence="8">NLR family pyrin domain containing 4</fullName>
    </submittedName>
</protein>
<dbReference type="InterPro" id="IPR007111">
    <property type="entry name" value="NACHT_NTPase"/>
</dbReference>
<evidence type="ECO:0000256" key="3">
    <source>
        <dbReference type="ARBA" id="ARBA00022737"/>
    </source>
</evidence>
<evidence type="ECO:0000256" key="1">
    <source>
        <dbReference type="ARBA" id="ARBA00008665"/>
    </source>
</evidence>
<dbReference type="Gene3D" id="1.10.533.10">
    <property type="entry name" value="Death Domain, Fas"/>
    <property type="match status" value="1"/>
</dbReference>
<dbReference type="SUPFAM" id="SSF52540">
    <property type="entry name" value="P-loop containing nucleoside triphosphate hydrolases"/>
    <property type="match status" value="1"/>
</dbReference>
<dbReference type="InterPro" id="IPR027417">
    <property type="entry name" value="P-loop_NTPase"/>
</dbReference>
<gene>
    <name evidence="8" type="primary">NLRP4</name>
</gene>
<dbReference type="GeneTree" id="ENSGT00940000162284"/>
<keyword evidence="2" id="KW-0433">Leucine-rich repeat</keyword>
<feature type="domain" description="Pyrin" evidence="6">
    <location>
        <begin position="1"/>
        <end position="94"/>
    </location>
</feature>
<dbReference type="SUPFAM" id="SSF47986">
    <property type="entry name" value="DEATH domain"/>
    <property type="match status" value="1"/>
</dbReference>
<dbReference type="SUPFAM" id="SSF52047">
    <property type="entry name" value="RNI-like"/>
    <property type="match status" value="1"/>
</dbReference>
<proteinExistence type="inferred from homology"/>
<dbReference type="FunFam" id="3.40.50.300:FF:000442">
    <property type="entry name" value="NACHT, LRR and PYD domains-containing protein 3"/>
    <property type="match status" value="1"/>
</dbReference>
<dbReference type="Proteomes" id="UP000002281">
    <property type="component" value="Chromosome 10"/>
</dbReference>
<keyword evidence="9" id="KW-1185">Reference proteome</keyword>
<reference evidence="8" key="3">
    <citation type="submission" date="2025-09" db="UniProtKB">
        <authorList>
            <consortium name="Ensembl"/>
        </authorList>
    </citation>
    <scope>IDENTIFICATION</scope>
    <source>
        <strain evidence="8">Thoroughbred</strain>
    </source>
</reference>
<dbReference type="PROSITE" id="PS50837">
    <property type="entry name" value="NACHT"/>
    <property type="match status" value="1"/>
</dbReference>
<dbReference type="InterPro" id="IPR041075">
    <property type="entry name" value="NOD1/2_WH"/>
</dbReference>
<dbReference type="Ensembl" id="ENSECAT00000140198.1">
    <property type="protein sequence ID" value="ENSECAP00000071649.1"/>
    <property type="gene ID" value="ENSECAG00000020602.4"/>
</dbReference>
<dbReference type="Pfam" id="PF17779">
    <property type="entry name" value="WHD_NOD2"/>
    <property type="match status" value="1"/>
</dbReference>
<dbReference type="PANTHER" id="PTHR45690">
    <property type="entry name" value="NACHT, LRR AND PYD DOMAINS-CONTAINING PROTEIN 12"/>
    <property type="match status" value="1"/>
</dbReference>
<dbReference type="GO" id="GO:0070936">
    <property type="term" value="P:protein K48-linked ubiquitination"/>
    <property type="evidence" value="ECO:0007669"/>
    <property type="project" value="Ensembl"/>
</dbReference>
<keyword evidence="3" id="KW-0677">Repeat</keyword>
<dbReference type="GO" id="GO:0045824">
    <property type="term" value="P:negative regulation of innate immune response"/>
    <property type="evidence" value="ECO:0007669"/>
    <property type="project" value="Ensembl"/>
</dbReference>
<dbReference type="InterPro" id="IPR032675">
    <property type="entry name" value="LRR_dom_sf"/>
</dbReference>
<sequence length="1010" mass="115805">MASSFFSDFGLLWYLGELKKDEFRKFKDFLKQEPLQLGLKPIPWAEVRKATREGLANLLVKHYEEQEAWNVTFSIFHKIHRKDLCEKAKKEITGHTKTYQAHIQEKFNNMWFRESVTRIHDYFDQKTTQKERESLERLFAPKETGKQPRTVVFKGIQGIGKTTFLIKLMLAWAEGSLYQERFFYVFYFCCREMKQLTQTSLAALISRDWPNSHVPLTEIMSQPERLLFVIDSFEELKHNLDEPESDLCSDWMEQRPVRVLLSSLLRKKMLPECSLLIAAAPVYPGEIEDRLVCPEIKTFLGFSESERKQYFCCIFQDRNRAMEAFSFVRENEQLFCMCQIPTLCWIVCTCLKHEMERGKDLALTCRRTTSLYTSFIFNLFTAKGTSCPDQQSQSQLKGLCSLAAEGMWTDTFVFSEEDLRRNGLVDSDIPTLLDMKALQKYRECENSYLFIHVCVQEFCAAMFYFLKSHIDHPNPAVGCTETLLFTYLKKVKVHWIYLGCFMFGLLNEKEQQKLDAFFGFHLSQEIQQKFRQCVQRIGESEHLQGEVDFLALCYCLFEMQNEAFVKWAMALFQDVTFSIVDSADLVTSAYCLKHCSRLRKLWLSIQNVFKEENANNPTSNYSFICWHHVCSVLTTNENLTELQVSDSSLNESAFVTLCNQLRHPSCHLQKLWINNVSFSAESWFFFEVLTLSPDLKYLNLNGTALSRKDVKLLCNALSNPKCNVEELLLTNCCLSADDCEAFTWVLNSNNKLKLLNVSYNYLDKGVPLLCKALRHPDCALEVLVLGYCYLSGHCWKSLSDALLCNKSLVHLDLSANVLKYEELKLLCEALKQPSCQLQSLCLLKCCITARGCQDLASVLTSNQNLTGLQIGYNDIEDVGAKLLCEALTHPQCRLENLGLGACKLTSACCEDLSSALTSSKTLRRLNLSGNALDHGGVVVLCEALRCPECPLQVLGYRSISLKSILVNLHLEISGAWHDFILMVTCAKDSERRAPQVTRHLMGRLGPSVIF</sequence>
<dbReference type="GO" id="GO:1990168">
    <property type="term" value="P:protein K33-linked deubiquitination"/>
    <property type="evidence" value="ECO:0007669"/>
    <property type="project" value="Ensembl"/>
</dbReference>
<evidence type="ECO:0000259" key="6">
    <source>
        <dbReference type="PROSITE" id="PS50824"/>
    </source>
</evidence>
<dbReference type="Pfam" id="PF02758">
    <property type="entry name" value="PYRIN"/>
    <property type="match status" value="1"/>
</dbReference>
<dbReference type="GO" id="GO:0005524">
    <property type="term" value="F:ATP binding"/>
    <property type="evidence" value="ECO:0007669"/>
    <property type="project" value="UniProtKB-KW"/>
</dbReference>
<evidence type="ECO:0000256" key="4">
    <source>
        <dbReference type="ARBA" id="ARBA00022741"/>
    </source>
</evidence>
<evidence type="ECO:0000259" key="7">
    <source>
        <dbReference type="PROSITE" id="PS50837"/>
    </source>
</evidence>
<dbReference type="GO" id="GO:0043161">
    <property type="term" value="P:proteasome-mediated ubiquitin-dependent protein catabolic process"/>
    <property type="evidence" value="ECO:0007669"/>
    <property type="project" value="Ensembl"/>
</dbReference>
<dbReference type="SMART" id="SM01289">
    <property type="entry name" value="PYRIN"/>
    <property type="match status" value="1"/>
</dbReference>
<evidence type="ECO:0000256" key="2">
    <source>
        <dbReference type="ARBA" id="ARBA00022614"/>
    </source>
</evidence>
<dbReference type="SMART" id="SM00368">
    <property type="entry name" value="LRR_RI"/>
    <property type="match status" value="9"/>
</dbReference>
<dbReference type="InterPro" id="IPR041267">
    <property type="entry name" value="NLRP_HD2"/>
</dbReference>
<evidence type="ECO:0000313" key="9">
    <source>
        <dbReference type="Proteomes" id="UP000002281"/>
    </source>
</evidence>
<comment type="similarity">
    <text evidence="1">Belongs to the NLRP family.</text>
</comment>
<dbReference type="InterPro" id="IPR004020">
    <property type="entry name" value="DAPIN"/>
</dbReference>